<dbReference type="InterPro" id="IPR036271">
    <property type="entry name" value="Tet_transcr_reg_TetR-rel_C_sf"/>
</dbReference>
<dbReference type="EMBL" id="JBHUME010000019">
    <property type="protein sequence ID" value="MFD2615447.1"/>
    <property type="molecule type" value="Genomic_DNA"/>
</dbReference>
<gene>
    <name evidence="4" type="ORF">ACFSUF_23870</name>
</gene>
<dbReference type="SUPFAM" id="SSF46689">
    <property type="entry name" value="Homeodomain-like"/>
    <property type="match status" value="1"/>
</dbReference>
<dbReference type="Proteomes" id="UP001597541">
    <property type="component" value="Unassembled WGS sequence"/>
</dbReference>
<name>A0ABW5PMQ2_9BACL</name>
<proteinExistence type="predicted"/>
<protein>
    <submittedName>
        <fullName evidence="4">TetR/AcrR family transcriptional regulator</fullName>
    </submittedName>
</protein>
<dbReference type="Pfam" id="PF00440">
    <property type="entry name" value="TetR_N"/>
    <property type="match status" value="1"/>
</dbReference>
<feature type="DNA-binding region" description="H-T-H motif" evidence="2">
    <location>
        <begin position="30"/>
        <end position="49"/>
    </location>
</feature>
<sequence length="205" mass="23635">MSKERVTDKQQKILESAIDIFAEKGYAAASTSEIAKRAGVAEGTIFRHYRTKHELLTAIIGPLLMKMVSPFVIKDFKKEVFDKDYGSYEEFLRRLMENRMKFARSHAALLKILAQEIAFQPEIQSEFKKLFKEHIYPLFLKVVEHFKEKGELKDLPSETIIRLTITTIVSTVLARFLILTEGTAEEEQRFLEDTVRFIMGGVGRV</sequence>
<dbReference type="InterPro" id="IPR009057">
    <property type="entry name" value="Homeodomain-like_sf"/>
</dbReference>
<dbReference type="PANTHER" id="PTHR30055:SF222">
    <property type="entry name" value="REGULATORY PROTEIN"/>
    <property type="match status" value="1"/>
</dbReference>
<dbReference type="SUPFAM" id="SSF48498">
    <property type="entry name" value="Tetracyclin repressor-like, C-terminal domain"/>
    <property type="match status" value="1"/>
</dbReference>
<comment type="caution">
    <text evidence="4">The sequence shown here is derived from an EMBL/GenBank/DDBJ whole genome shotgun (WGS) entry which is preliminary data.</text>
</comment>
<evidence type="ECO:0000313" key="5">
    <source>
        <dbReference type="Proteomes" id="UP001597541"/>
    </source>
</evidence>
<dbReference type="PANTHER" id="PTHR30055">
    <property type="entry name" value="HTH-TYPE TRANSCRIPTIONAL REGULATOR RUTR"/>
    <property type="match status" value="1"/>
</dbReference>
<dbReference type="PROSITE" id="PS50977">
    <property type="entry name" value="HTH_TETR_2"/>
    <property type="match status" value="1"/>
</dbReference>
<evidence type="ECO:0000256" key="1">
    <source>
        <dbReference type="ARBA" id="ARBA00023125"/>
    </source>
</evidence>
<dbReference type="PRINTS" id="PR00455">
    <property type="entry name" value="HTHTETR"/>
</dbReference>
<dbReference type="RefSeq" id="WP_377607336.1">
    <property type="nucleotide sequence ID" value="NZ_JBHUME010000019.1"/>
</dbReference>
<accession>A0ABW5PMQ2</accession>
<dbReference type="Gene3D" id="1.10.357.10">
    <property type="entry name" value="Tetracycline Repressor, domain 2"/>
    <property type="match status" value="1"/>
</dbReference>
<dbReference type="InterPro" id="IPR050109">
    <property type="entry name" value="HTH-type_TetR-like_transc_reg"/>
</dbReference>
<reference evidence="5" key="1">
    <citation type="journal article" date="2019" name="Int. J. Syst. Evol. Microbiol.">
        <title>The Global Catalogue of Microorganisms (GCM) 10K type strain sequencing project: providing services to taxonomists for standard genome sequencing and annotation.</title>
        <authorList>
            <consortium name="The Broad Institute Genomics Platform"/>
            <consortium name="The Broad Institute Genome Sequencing Center for Infectious Disease"/>
            <person name="Wu L."/>
            <person name="Ma J."/>
        </authorList>
    </citation>
    <scope>NUCLEOTIDE SEQUENCE [LARGE SCALE GENOMIC DNA]</scope>
    <source>
        <strain evidence="5">KCTC 3950</strain>
    </source>
</reference>
<feature type="domain" description="HTH tetR-type" evidence="3">
    <location>
        <begin position="7"/>
        <end position="67"/>
    </location>
</feature>
<evidence type="ECO:0000259" key="3">
    <source>
        <dbReference type="PROSITE" id="PS50977"/>
    </source>
</evidence>
<evidence type="ECO:0000256" key="2">
    <source>
        <dbReference type="PROSITE-ProRule" id="PRU00335"/>
    </source>
</evidence>
<organism evidence="4 5">
    <name type="scientific">Paenibacillus gansuensis</name>
    <dbReference type="NCBI Taxonomy" id="306542"/>
    <lineage>
        <taxon>Bacteria</taxon>
        <taxon>Bacillati</taxon>
        <taxon>Bacillota</taxon>
        <taxon>Bacilli</taxon>
        <taxon>Bacillales</taxon>
        <taxon>Paenibacillaceae</taxon>
        <taxon>Paenibacillus</taxon>
    </lineage>
</organism>
<keyword evidence="1 2" id="KW-0238">DNA-binding</keyword>
<evidence type="ECO:0000313" key="4">
    <source>
        <dbReference type="EMBL" id="MFD2615447.1"/>
    </source>
</evidence>
<dbReference type="InterPro" id="IPR001647">
    <property type="entry name" value="HTH_TetR"/>
</dbReference>
<keyword evidence="5" id="KW-1185">Reference proteome</keyword>